<dbReference type="AlphaFoldDB" id="A0A8J5MJV1"/>
<evidence type="ECO:0000313" key="2">
    <source>
        <dbReference type="EMBL" id="KAG7153892.1"/>
    </source>
</evidence>
<name>A0A8J5MJV1_HOMAM</name>
<feature type="transmembrane region" description="Helical" evidence="1">
    <location>
        <begin position="175"/>
        <end position="195"/>
    </location>
</feature>
<feature type="transmembrane region" description="Helical" evidence="1">
    <location>
        <begin position="215"/>
        <end position="238"/>
    </location>
</feature>
<dbReference type="Pfam" id="PF21534">
    <property type="entry name" value="Rost"/>
    <property type="match status" value="2"/>
</dbReference>
<evidence type="ECO:0000256" key="1">
    <source>
        <dbReference type="SAM" id="Phobius"/>
    </source>
</evidence>
<organism evidence="2 3">
    <name type="scientific">Homarus americanus</name>
    <name type="common">American lobster</name>
    <dbReference type="NCBI Taxonomy" id="6706"/>
    <lineage>
        <taxon>Eukaryota</taxon>
        <taxon>Metazoa</taxon>
        <taxon>Ecdysozoa</taxon>
        <taxon>Arthropoda</taxon>
        <taxon>Crustacea</taxon>
        <taxon>Multicrustacea</taxon>
        <taxon>Malacostraca</taxon>
        <taxon>Eumalacostraca</taxon>
        <taxon>Eucarida</taxon>
        <taxon>Decapoda</taxon>
        <taxon>Pleocyemata</taxon>
        <taxon>Astacidea</taxon>
        <taxon>Nephropoidea</taxon>
        <taxon>Nephropidae</taxon>
        <taxon>Homarus</taxon>
    </lineage>
</organism>
<dbReference type="Proteomes" id="UP000747542">
    <property type="component" value="Unassembled WGS sequence"/>
</dbReference>
<dbReference type="GO" id="GO:0016020">
    <property type="term" value="C:membrane"/>
    <property type="evidence" value="ECO:0007669"/>
    <property type="project" value="TreeGrafter"/>
</dbReference>
<protein>
    <submittedName>
        <fullName evidence="2">Rolling stone-like</fullName>
    </submittedName>
</protein>
<feature type="transmembrane region" description="Helical" evidence="1">
    <location>
        <begin position="109"/>
        <end position="127"/>
    </location>
</feature>
<proteinExistence type="predicted"/>
<feature type="transmembrane region" description="Helical" evidence="1">
    <location>
        <begin position="68"/>
        <end position="89"/>
    </location>
</feature>
<keyword evidence="1" id="KW-0812">Transmembrane</keyword>
<dbReference type="PANTHER" id="PTHR12242:SF1">
    <property type="entry name" value="MYND-TYPE DOMAIN-CONTAINING PROTEIN"/>
    <property type="match status" value="1"/>
</dbReference>
<sequence>METVVGYHNGASEYQVHFYDIKVQRRSVGLQRVRQEFKADNLYLHHKAPHLFVSSQWQQHNRMSCLYLGYRLFWALYFCMWAVWAWVGSMGYDANISMKGYFMVYMTNWGLWTLAIDTTIQAFNIVLHFKKISEDDEELNEIGVNTHIMPGLYILLDVAISATPRRLLHAYQPSLFIIAYTFFNLTYYLCGGLDYQGRSALYPVLDWTSPGTTIAIMSTVILGLIPFLHAILCALYAARVKVWRILKISRYIREEDETDQVEGGAQEQKV</sequence>
<dbReference type="EMBL" id="JAHLQT010046276">
    <property type="protein sequence ID" value="KAG7153892.1"/>
    <property type="molecule type" value="Genomic_DNA"/>
</dbReference>
<accession>A0A8J5MJV1</accession>
<evidence type="ECO:0000313" key="3">
    <source>
        <dbReference type="Proteomes" id="UP000747542"/>
    </source>
</evidence>
<gene>
    <name evidence="2" type="primary">rost-L</name>
    <name evidence="2" type="ORF">Hamer_G017713</name>
</gene>
<keyword evidence="1" id="KW-1133">Transmembrane helix</keyword>
<dbReference type="PANTHER" id="PTHR12242">
    <property type="entry name" value="OS02G0130600 PROTEIN-RELATED"/>
    <property type="match status" value="1"/>
</dbReference>
<reference evidence="2" key="1">
    <citation type="journal article" date="2021" name="Sci. Adv.">
        <title>The American lobster genome reveals insights on longevity, neural, and immune adaptations.</title>
        <authorList>
            <person name="Polinski J.M."/>
            <person name="Zimin A.V."/>
            <person name="Clark K.F."/>
            <person name="Kohn A.B."/>
            <person name="Sadowski N."/>
            <person name="Timp W."/>
            <person name="Ptitsyn A."/>
            <person name="Khanna P."/>
            <person name="Romanova D.Y."/>
            <person name="Williams P."/>
            <person name="Greenwood S.J."/>
            <person name="Moroz L.L."/>
            <person name="Walt D.R."/>
            <person name="Bodnar A.G."/>
        </authorList>
    </citation>
    <scope>NUCLEOTIDE SEQUENCE</scope>
    <source>
        <strain evidence="2">GMGI-L3</strain>
    </source>
</reference>
<comment type="caution">
    <text evidence="2">The sequence shown here is derived from an EMBL/GenBank/DDBJ whole genome shotgun (WGS) entry which is preliminary data.</text>
</comment>
<keyword evidence="1" id="KW-0472">Membrane</keyword>
<keyword evidence="3" id="KW-1185">Reference proteome</keyword>
<dbReference type="InterPro" id="IPR049352">
    <property type="entry name" value="Rost"/>
</dbReference>